<dbReference type="PANTHER" id="PTHR48100">
    <property type="entry name" value="BROAD-SPECIFICITY PHOSPHATASE YOR283W-RELATED"/>
    <property type="match status" value="1"/>
</dbReference>
<gene>
    <name evidence="1" type="ORF">HJG54_23890</name>
</gene>
<accession>A0AA96WGB0</accession>
<dbReference type="SMART" id="SM00855">
    <property type="entry name" value="PGAM"/>
    <property type="match status" value="1"/>
</dbReference>
<dbReference type="GO" id="GO:0016791">
    <property type="term" value="F:phosphatase activity"/>
    <property type="evidence" value="ECO:0007669"/>
    <property type="project" value="TreeGrafter"/>
</dbReference>
<dbReference type="InterPro" id="IPR029033">
    <property type="entry name" value="His_PPase_superfam"/>
</dbReference>
<dbReference type="InterPro" id="IPR013078">
    <property type="entry name" value="His_Pase_superF_clade-1"/>
</dbReference>
<dbReference type="Gene3D" id="3.40.50.1240">
    <property type="entry name" value="Phosphoglycerate mutase-like"/>
    <property type="match status" value="1"/>
</dbReference>
<dbReference type="Pfam" id="PF00300">
    <property type="entry name" value="His_Phos_1"/>
    <property type="match status" value="1"/>
</dbReference>
<dbReference type="SUPFAM" id="SSF53254">
    <property type="entry name" value="Phosphoglycerate mutase-like"/>
    <property type="match status" value="1"/>
</dbReference>
<name>A0AA96WGB0_9CYAN</name>
<organism evidence="1">
    <name type="scientific">Leptolyngbya sp. NK1-12</name>
    <dbReference type="NCBI Taxonomy" id="2547451"/>
    <lineage>
        <taxon>Bacteria</taxon>
        <taxon>Bacillati</taxon>
        <taxon>Cyanobacteriota</taxon>
        <taxon>Cyanophyceae</taxon>
        <taxon>Leptolyngbyales</taxon>
        <taxon>Leptolyngbyaceae</taxon>
        <taxon>Leptolyngbya group</taxon>
        <taxon>Leptolyngbya</taxon>
    </lineage>
</organism>
<dbReference type="EMBL" id="CP053586">
    <property type="protein sequence ID" value="WNZ25582.1"/>
    <property type="molecule type" value="Genomic_DNA"/>
</dbReference>
<dbReference type="GO" id="GO:0005737">
    <property type="term" value="C:cytoplasm"/>
    <property type="evidence" value="ECO:0007669"/>
    <property type="project" value="TreeGrafter"/>
</dbReference>
<proteinExistence type="predicted"/>
<protein>
    <submittedName>
        <fullName evidence="1">Histidine phosphatase family protein</fullName>
    </submittedName>
</protein>
<evidence type="ECO:0000313" key="1">
    <source>
        <dbReference type="EMBL" id="WNZ25582.1"/>
    </source>
</evidence>
<dbReference type="AlphaFoldDB" id="A0AA96WGB0"/>
<dbReference type="PANTHER" id="PTHR48100:SF1">
    <property type="entry name" value="HISTIDINE PHOSPHATASE FAMILY PROTEIN-RELATED"/>
    <property type="match status" value="1"/>
</dbReference>
<dbReference type="CDD" id="cd07067">
    <property type="entry name" value="HP_PGM_like"/>
    <property type="match status" value="1"/>
</dbReference>
<dbReference type="InterPro" id="IPR050275">
    <property type="entry name" value="PGM_Phosphatase"/>
</dbReference>
<sequence length="183" mass="20492">MAQVLYLVRHCQATGQEPDAPLTELGRQQAIALADWLGEAQISRIIASPYIRAYQSIVPLAQRLGLTIEVDDRLVERVLSSTPLNDWREKLAETFVDLDLNFAGGESSRVAMSRGMAVVNEVMQQAGSSTAIVTHGNLMTLILKFFNEQIGYADWVNLRNPDVYQVQIENGLVNIDHFHNRQN</sequence>
<dbReference type="RefSeq" id="WP_316431736.1">
    <property type="nucleotide sequence ID" value="NZ_CP053586.1"/>
</dbReference>
<reference evidence="1" key="1">
    <citation type="submission" date="2020-05" db="EMBL/GenBank/DDBJ databases">
        <authorList>
            <person name="Zhu T."/>
            <person name="Keshari N."/>
            <person name="Lu X."/>
        </authorList>
    </citation>
    <scope>NUCLEOTIDE SEQUENCE</scope>
    <source>
        <strain evidence="1">NK1-12</strain>
    </source>
</reference>